<dbReference type="PANTHER" id="PTHR13691:SF5">
    <property type="entry name" value="LARGE RIBOSOMAL SUBUNIT PROTEIN UL2M"/>
    <property type="match status" value="1"/>
</dbReference>
<organism evidence="9 10">
    <name type="scientific">Candidatus Uhrbacteria bacterium GW2011_GWC2_41_11</name>
    <dbReference type="NCBI Taxonomy" id="1618985"/>
    <lineage>
        <taxon>Bacteria</taxon>
        <taxon>Candidatus Uhriibacteriota</taxon>
    </lineage>
</organism>
<evidence type="ECO:0000256" key="6">
    <source>
        <dbReference type="SAM" id="MobiDB-lite"/>
    </source>
</evidence>
<dbReference type="NCBIfam" id="TIGR01171">
    <property type="entry name" value="rplB_bact"/>
    <property type="match status" value="1"/>
</dbReference>
<dbReference type="SMART" id="SM01382">
    <property type="entry name" value="Ribosomal_L2_C"/>
    <property type="match status" value="1"/>
</dbReference>
<dbReference type="GO" id="GO:0016740">
    <property type="term" value="F:transferase activity"/>
    <property type="evidence" value="ECO:0007669"/>
    <property type="project" value="InterPro"/>
</dbReference>
<keyword evidence="2 5" id="KW-0689">Ribosomal protein</keyword>
<evidence type="ECO:0000259" key="8">
    <source>
        <dbReference type="SMART" id="SM01383"/>
    </source>
</evidence>
<dbReference type="GO" id="GO:0015934">
    <property type="term" value="C:large ribosomal subunit"/>
    <property type="evidence" value="ECO:0007669"/>
    <property type="project" value="InterPro"/>
</dbReference>
<dbReference type="PIRSF" id="PIRSF002158">
    <property type="entry name" value="Ribosomal_L2"/>
    <property type="match status" value="1"/>
</dbReference>
<dbReference type="InterPro" id="IPR014726">
    <property type="entry name" value="Ribosomal_uL2_dom3"/>
</dbReference>
<dbReference type="Proteomes" id="UP000034616">
    <property type="component" value="Unassembled WGS sequence"/>
</dbReference>
<evidence type="ECO:0000256" key="3">
    <source>
        <dbReference type="ARBA" id="ARBA00023274"/>
    </source>
</evidence>
<dbReference type="HAMAP" id="MF_01320_B">
    <property type="entry name" value="Ribosomal_uL2_B"/>
    <property type="match status" value="1"/>
</dbReference>
<dbReference type="GO" id="GO:0002181">
    <property type="term" value="P:cytoplasmic translation"/>
    <property type="evidence" value="ECO:0007669"/>
    <property type="project" value="TreeGrafter"/>
</dbReference>
<dbReference type="AlphaFoldDB" id="A0A0G0UJ13"/>
<reference evidence="9 10" key="1">
    <citation type="journal article" date="2015" name="Nature">
        <title>rRNA introns, odd ribosomes, and small enigmatic genomes across a large radiation of phyla.</title>
        <authorList>
            <person name="Brown C.T."/>
            <person name="Hug L.A."/>
            <person name="Thomas B.C."/>
            <person name="Sharon I."/>
            <person name="Castelle C.J."/>
            <person name="Singh A."/>
            <person name="Wilkins M.J."/>
            <person name="Williams K.H."/>
            <person name="Banfield J.F."/>
        </authorList>
    </citation>
    <scope>NUCLEOTIDE SEQUENCE [LARGE SCALE GENOMIC DNA]</scope>
</reference>
<evidence type="ECO:0000259" key="7">
    <source>
        <dbReference type="SMART" id="SM01382"/>
    </source>
</evidence>
<dbReference type="InterPro" id="IPR014722">
    <property type="entry name" value="Rib_uL2_dom2"/>
</dbReference>
<gene>
    <name evidence="5" type="primary">rplB</name>
    <name evidence="9" type="ORF">UU35_C0002G0022</name>
</gene>
<accession>A0A0G0UJ13</accession>
<keyword evidence="3 5" id="KW-0687">Ribonucleoprotein</keyword>
<dbReference type="Pfam" id="PF00181">
    <property type="entry name" value="Ribosomal_L2_N"/>
    <property type="match status" value="1"/>
</dbReference>
<comment type="similarity">
    <text evidence="1 5">Belongs to the universal ribosomal protein uL2 family.</text>
</comment>
<evidence type="ECO:0000256" key="4">
    <source>
        <dbReference type="ARBA" id="ARBA00035242"/>
    </source>
</evidence>
<dbReference type="EMBL" id="LCAH01000002">
    <property type="protein sequence ID" value="KKR87521.1"/>
    <property type="molecule type" value="Genomic_DNA"/>
</dbReference>
<feature type="domain" description="Large ribosomal subunit protein uL2 RNA-binding" evidence="8">
    <location>
        <begin position="42"/>
        <end position="118"/>
    </location>
</feature>
<comment type="subunit">
    <text evidence="5">Part of the 50S ribosomal subunit. Forms a bridge to the 30S subunit in the 70S ribosome.</text>
</comment>
<dbReference type="GO" id="GO:0003735">
    <property type="term" value="F:structural constituent of ribosome"/>
    <property type="evidence" value="ECO:0007669"/>
    <property type="project" value="InterPro"/>
</dbReference>
<evidence type="ECO:0000256" key="2">
    <source>
        <dbReference type="ARBA" id="ARBA00022980"/>
    </source>
</evidence>
<proteinExistence type="inferred from homology"/>
<dbReference type="FunFam" id="4.10.950.10:FF:000001">
    <property type="entry name" value="50S ribosomal protein L2"/>
    <property type="match status" value="1"/>
</dbReference>
<dbReference type="PANTHER" id="PTHR13691">
    <property type="entry name" value="RIBOSOMAL PROTEIN L2"/>
    <property type="match status" value="1"/>
</dbReference>
<comment type="function">
    <text evidence="5">One of the primary rRNA binding proteins. Required for association of the 30S and 50S subunits to form the 70S ribosome, for tRNA binding and peptide bond formation. It has been suggested to have peptidyltransferase activity; this is somewhat controversial. Makes several contacts with the 16S rRNA in the 70S ribosome.</text>
</comment>
<dbReference type="InterPro" id="IPR008991">
    <property type="entry name" value="Translation_prot_SH3-like_sf"/>
</dbReference>
<dbReference type="InterPro" id="IPR002171">
    <property type="entry name" value="Ribosomal_uL2"/>
</dbReference>
<comment type="caution">
    <text evidence="9">The sequence shown here is derived from an EMBL/GenBank/DDBJ whole genome shotgun (WGS) entry which is preliminary data.</text>
</comment>
<dbReference type="InterPro" id="IPR012340">
    <property type="entry name" value="NA-bd_OB-fold"/>
</dbReference>
<dbReference type="InterPro" id="IPR022666">
    <property type="entry name" value="Ribosomal_uL2_RNA-bd_dom"/>
</dbReference>
<evidence type="ECO:0000313" key="9">
    <source>
        <dbReference type="EMBL" id="KKR87521.1"/>
    </source>
</evidence>
<dbReference type="InterPro" id="IPR005880">
    <property type="entry name" value="Ribosomal_uL2_bac/org-type"/>
</dbReference>
<dbReference type="Gene3D" id="2.30.30.30">
    <property type="match status" value="1"/>
</dbReference>
<dbReference type="InterPro" id="IPR022669">
    <property type="entry name" value="Ribosomal_uL2_C"/>
</dbReference>
<dbReference type="FunFam" id="2.30.30.30:FF:000001">
    <property type="entry name" value="50S ribosomal protein L2"/>
    <property type="match status" value="1"/>
</dbReference>
<keyword evidence="5" id="KW-0699">rRNA-binding</keyword>
<dbReference type="GO" id="GO:0019843">
    <property type="term" value="F:rRNA binding"/>
    <property type="evidence" value="ECO:0007669"/>
    <property type="project" value="UniProtKB-UniRule"/>
</dbReference>
<dbReference type="Pfam" id="PF03947">
    <property type="entry name" value="Ribosomal_L2_C"/>
    <property type="match status" value="1"/>
</dbReference>
<dbReference type="Gene3D" id="2.40.50.140">
    <property type="entry name" value="Nucleic acid-binding proteins"/>
    <property type="match status" value="1"/>
</dbReference>
<evidence type="ECO:0000256" key="1">
    <source>
        <dbReference type="ARBA" id="ARBA00005636"/>
    </source>
</evidence>
<protein>
    <recommendedName>
        <fullName evidence="4 5">Large ribosomal subunit protein uL2</fullName>
    </recommendedName>
</protein>
<name>A0A0G0UJ13_9BACT</name>
<dbReference type="SUPFAM" id="SSF50104">
    <property type="entry name" value="Translation proteins SH3-like domain"/>
    <property type="match status" value="1"/>
</dbReference>
<evidence type="ECO:0000313" key="10">
    <source>
        <dbReference type="Proteomes" id="UP000034616"/>
    </source>
</evidence>
<keyword evidence="5" id="KW-0694">RNA-binding</keyword>
<dbReference type="SUPFAM" id="SSF50249">
    <property type="entry name" value="Nucleic acid-binding proteins"/>
    <property type="match status" value="1"/>
</dbReference>
<dbReference type="Gene3D" id="4.10.950.10">
    <property type="entry name" value="Ribosomal protein L2, domain 3"/>
    <property type="match status" value="1"/>
</dbReference>
<evidence type="ECO:0000256" key="5">
    <source>
        <dbReference type="HAMAP-Rule" id="MF_01320"/>
    </source>
</evidence>
<dbReference type="SMART" id="SM01383">
    <property type="entry name" value="Ribosomal_L2"/>
    <property type="match status" value="1"/>
</dbReference>
<sequence>MPIHHYKPTSAGRRISSVQSFADVTKKDPEKSLIRIRKEYAGRVNGGQITVRHRGGGEKQFIRIVDGKRDKLDIPAVIAAIEYDPNRGARLALLYYKDGEKRYILAPHDIRVGEEVICSQKKGEIKIGNRFPLECLPVGSSVHDVEIEPGKGAQMVRGAGSSAQLMAIEGGYATLKLPSGEIRMFSRNCMATIGQVSNLDYALIRWGKAGRTRHRGFRPTVRGKVMNPVDHPHGGGEGRNSIGLKNPKTPTGKPALGVKTRRHKASDKLIVQRRPNGRFVGKGA</sequence>
<feature type="region of interest" description="Disordered" evidence="6">
    <location>
        <begin position="222"/>
        <end position="264"/>
    </location>
</feature>
<feature type="domain" description="Large ribosomal subunit protein uL2 C-terminal" evidence="7">
    <location>
        <begin position="125"/>
        <end position="254"/>
    </location>
</feature>
<dbReference type="PATRIC" id="fig|1618985.3.peg.175"/>